<sequence length="212" mass="24748">MTIRGITMKFDNLIVVGMRDKVPEGFTVVNTTSRDKTGYGQQLSPFYLRDIPMYDGIVAKNMENAWQFSKVYEEHVDDNGDPTEAYYTWARAGWANWRAERYPMGKGRKPLYSLWDGKKLDYISARRNLYFPMYARAVVQTDTFKDLWKRVNDGEKIALLDFDGYHYQELGMDYYDVIHAEDKKCGHGFVIYGLIQRELILSGDRLFLPMLG</sequence>
<dbReference type="Pfam" id="PF22075">
    <property type="entry name" value="DUF6939"/>
    <property type="match status" value="1"/>
</dbReference>
<accession>A0AAU8HZ30</accession>
<organism evidence="1">
    <name type="scientific">Klebsiella phage FKP3</name>
    <dbReference type="NCBI Taxonomy" id="3231233"/>
    <lineage>
        <taxon>Viruses</taxon>
        <taxon>Duplodnaviria</taxon>
        <taxon>Heunggongvirae</taxon>
        <taxon>Uroviricota</taxon>
        <taxon>Caudoviricetes</taxon>
        <taxon>Stephanstirmvirinae</taxon>
        <taxon>Justusliebigvirus</taxon>
    </lineage>
</organism>
<proteinExistence type="predicted"/>
<dbReference type="EMBL" id="PP895363">
    <property type="protein sequence ID" value="XCI77962.1"/>
    <property type="molecule type" value="Genomic_DNA"/>
</dbReference>
<evidence type="ECO:0000313" key="1">
    <source>
        <dbReference type="EMBL" id="XCI77962.1"/>
    </source>
</evidence>
<protein>
    <submittedName>
        <fullName evidence="1">Uncharacterized protein</fullName>
    </submittedName>
</protein>
<reference evidence="1" key="1">
    <citation type="submission" date="2024-06" db="EMBL/GenBank/DDBJ databases">
        <title>High activity and specificity of bacteriophage cocktails against carbapenem-resistant Klebsiella pneumoniae belonging to high-risk clones CG258 and ST307.</title>
        <authorList>
            <person name="Jimenez Quiceno J."/>
            <person name="Salazar Ospina L."/>
            <person name="Tellez Carrasquilla S."/>
        </authorList>
    </citation>
    <scope>NUCLEOTIDE SEQUENCE</scope>
</reference>
<name>A0AAU8HZ30_9CAUD</name>
<dbReference type="InterPro" id="IPR054219">
    <property type="entry name" value="DUF6939"/>
</dbReference>